<comment type="similarity">
    <text evidence="1">Belongs to the SS18 family.</text>
</comment>
<feature type="domain" description="SS18 N-terminal" evidence="3">
    <location>
        <begin position="30"/>
        <end position="85"/>
    </location>
</feature>
<name>A0A7S4C125_CHRCT</name>
<gene>
    <name evidence="4" type="ORF">PCAR00345_LOCUS36097</name>
</gene>
<organism evidence="4">
    <name type="scientific">Chrysotila carterae</name>
    <name type="common">Marine alga</name>
    <name type="synonym">Syracosphaera carterae</name>
    <dbReference type="NCBI Taxonomy" id="13221"/>
    <lineage>
        <taxon>Eukaryota</taxon>
        <taxon>Haptista</taxon>
        <taxon>Haptophyta</taxon>
        <taxon>Prymnesiophyceae</taxon>
        <taxon>Isochrysidales</taxon>
        <taxon>Isochrysidaceae</taxon>
        <taxon>Chrysotila</taxon>
    </lineage>
</organism>
<dbReference type="AlphaFoldDB" id="A0A7S4C125"/>
<protein>
    <recommendedName>
        <fullName evidence="3">SS18 N-terminal domain-containing protein</fullName>
    </recommendedName>
</protein>
<dbReference type="Pfam" id="PF05030">
    <property type="entry name" value="SSXT"/>
    <property type="match status" value="1"/>
</dbReference>
<feature type="region of interest" description="Disordered" evidence="2">
    <location>
        <begin position="1"/>
        <end position="34"/>
    </location>
</feature>
<dbReference type="EMBL" id="HBIZ01056995">
    <property type="protein sequence ID" value="CAE0783393.1"/>
    <property type="molecule type" value="Transcribed_RNA"/>
</dbReference>
<reference evidence="4" key="1">
    <citation type="submission" date="2021-01" db="EMBL/GenBank/DDBJ databases">
        <authorList>
            <person name="Corre E."/>
            <person name="Pelletier E."/>
            <person name="Niang G."/>
            <person name="Scheremetjew M."/>
            <person name="Finn R."/>
            <person name="Kale V."/>
            <person name="Holt S."/>
            <person name="Cochrane G."/>
            <person name="Meng A."/>
            <person name="Brown T."/>
            <person name="Cohen L."/>
        </authorList>
    </citation>
    <scope>NUCLEOTIDE SEQUENCE</scope>
    <source>
        <strain evidence="4">CCMP645</strain>
    </source>
</reference>
<accession>A0A7S4C125</accession>
<sequence>MANSMHASFEGPADSAQNTRQTQSRHKIGPPTRHEIDEYLHENNLLIEAILQNQNLGRLHECVQYQLQLQQNLIYLATHADEQPALRPLFFERQPVLFPEIDQDTVDVAE</sequence>
<evidence type="ECO:0000313" key="4">
    <source>
        <dbReference type="EMBL" id="CAE0783393.1"/>
    </source>
</evidence>
<evidence type="ECO:0000259" key="3">
    <source>
        <dbReference type="Pfam" id="PF05030"/>
    </source>
</evidence>
<evidence type="ECO:0000256" key="2">
    <source>
        <dbReference type="SAM" id="MobiDB-lite"/>
    </source>
</evidence>
<proteinExistence type="inferred from homology"/>
<evidence type="ECO:0000256" key="1">
    <source>
        <dbReference type="ARBA" id="ARBA00007945"/>
    </source>
</evidence>
<dbReference type="InterPro" id="IPR007726">
    <property type="entry name" value="SS18_N"/>
</dbReference>